<accession>A0A812TCC4</accession>
<keyword evidence="2" id="KW-1185">Reference proteome</keyword>
<evidence type="ECO:0000313" key="1">
    <source>
        <dbReference type="EMBL" id="CAE7517060.1"/>
    </source>
</evidence>
<sequence length="321" mass="36926">MPSLFSLADQQDLPRSMTKCPPEIRVNEWNGRIGNHYFQVSQAVVAALLCHITHVKFPPHIYMQVGGRNYQQQDGLLDMPEDLTLPAGLRRHEDLNIPISCPMYNNHTWYQHHCRMVPAWHHRQVMKAFLRPYLGKTLANLVQAPRDVGTDRVLTIHLRADDVHRWNKGEYEWGQPPCSMYQKIIAEFGYRSMQIVAKTNPVTRRSDAACDGWLVDYGRDLSAMIRAQNLVLAFSSLSLSAALLSNELQVMYRRRDAQWYSILHSIINCNVWTGVTMYEYNTSLQQDNQTGSASEWLKTFPPEQITGPFTCQHGSEIKPEI</sequence>
<dbReference type="AlphaFoldDB" id="A0A812TCC4"/>
<organism evidence="1 2">
    <name type="scientific">Symbiodinium natans</name>
    <dbReference type="NCBI Taxonomy" id="878477"/>
    <lineage>
        <taxon>Eukaryota</taxon>
        <taxon>Sar</taxon>
        <taxon>Alveolata</taxon>
        <taxon>Dinophyceae</taxon>
        <taxon>Suessiales</taxon>
        <taxon>Symbiodiniaceae</taxon>
        <taxon>Symbiodinium</taxon>
    </lineage>
</organism>
<dbReference type="EMBL" id="CAJNDS010002537">
    <property type="protein sequence ID" value="CAE7517060.1"/>
    <property type="molecule type" value="Genomic_DNA"/>
</dbReference>
<reference evidence="1" key="1">
    <citation type="submission" date="2021-02" db="EMBL/GenBank/DDBJ databases">
        <authorList>
            <person name="Dougan E. K."/>
            <person name="Rhodes N."/>
            <person name="Thang M."/>
            <person name="Chan C."/>
        </authorList>
    </citation>
    <scope>NUCLEOTIDE SEQUENCE</scope>
</reference>
<protein>
    <submittedName>
        <fullName evidence="1">DeoC protein</fullName>
    </submittedName>
</protein>
<comment type="caution">
    <text evidence="1">The sequence shown here is derived from an EMBL/GenBank/DDBJ whole genome shotgun (WGS) entry which is preliminary data.</text>
</comment>
<gene>
    <name evidence="1" type="primary">deoC</name>
    <name evidence="1" type="ORF">SNAT2548_LOCUS28943</name>
</gene>
<dbReference type="OrthoDB" id="426316at2759"/>
<dbReference type="Proteomes" id="UP000604046">
    <property type="component" value="Unassembled WGS sequence"/>
</dbReference>
<evidence type="ECO:0000313" key="2">
    <source>
        <dbReference type="Proteomes" id="UP000604046"/>
    </source>
</evidence>
<proteinExistence type="predicted"/>
<name>A0A812TCC4_9DINO</name>